<dbReference type="PANTHER" id="PTHR47628">
    <property type="match status" value="1"/>
</dbReference>
<dbReference type="CDD" id="cd06357">
    <property type="entry name" value="PBP1_AmiC"/>
    <property type="match status" value="1"/>
</dbReference>
<evidence type="ECO:0000313" key="2">
    <source>
        <dbReference type="Proteomes" id="UP000613255"/>
    </source>
</evidence>
<accession>A0A934HKP3</accession>
<dbReference type="Gene3D" id="3.40.50.2300">
    <property type="match status" value="2"/>
</dbReference>
<protein>
    <submittedName>
        <fullName evidence="1">Transporter substrate-binding domain-containing protein</fullName>
    </submittedName>
</protein>
<dbReference type="AlphaFoldDB" id="A0A934HKP3"/>
<proteinExistence type="predicted"/>
<evidence type="ECO:0000313" key="1">
    <source>
        <dbReference type="EMBL" id="MBI6629959.1"/>
    </source>
</evidence>
<organism evidence="1 2">
    <name type="scientific">Pontibaca salina</name>
    <dbReference type="NCBI Taxonomy" id="2795731"/>
    <lineage>
        <taxon>Bacteria</taxon>
        <taxon>Pseudomonadati</taxon>
        <taxon>Pseudomonadota</taxon>
        <taxon>Alphaproteobacteria</taxon>
        <taxon>Rhodobacterales</taxon>
        <taxon>Roseobacteraceae</taxon>
        <taxon>Pontibaca</taxon>
    </lineage>
</organism>
<dbReference type="EMBL" id="JAEIJD010000006">
    <property type="protein sequence ID" value="MBI6629959.1"/>
    <property type="molecule type" value="Genomic_DNA"/>
</dbReference>
<dbReference type="SUPFAM" id="SSF53822">
    <property type="entry name" value="Periplasmic binding protein-like I"/>
    <property type="match status" value="1"/>
</dbReference>
<dbReference type="InterPro" id="IPR028082">
    <property type="entry name" value="Peripla_BP_I"/>
</dbReference>
<dbReference type="GO" id="GO:0033218">
    <property type="term" value="F:amide binding"/>
    <property type="evidence" value="ECO:0007669"/>
    <property type="project" value="InterPro"/>
</dbReference>
<dbReference type="RefSeq" id="WP_198685988.1">
    <property type="nucleotide sequence ID" value="NZ_JAEIJD010000006.1"/>
</dbReference>
<reference evidence="1" key="1">
    <citation type="submission" date="2020-12" db="EMBL/GenBank/DDBJ databases">
        <title>Pontibaca salina gen. nov., sp. nov., isolated from marine sediment.</title>
        <authorList>
            <person name="Bo J."/>
            <person name="Wang S."/>
            <person name="Song X."/>
            <person name="Du Z."/>
        </authorList>
    </citation>
    <scope>NUCLEOTIDE SEQUENCE</scope>
    <source>
        <strain evidence="1">S1109L</strain>
    </source>
</reference>
<sequence length="394" mass="43212">MTNRQPWRIGVLFSQSGPTSGSGTALLNGTNLAVSKINAAGGVHGRTIEVTSPDPGGVEDNYRLLARQLNVDNNISIFFGGHTSISRKALIPTIEGSDSLLFYPTFYEGFEYSDHVFYFGSCPNQYTVHLVDYMSQRFGSSFYLVGANYVFPRESNRIIKELLKQSSGELIGERYLELDSSAADAQAVVLDIEKRRPDVIFSTLVGNQINDFYTFYNGTDLRKSGVPIASIVTSEVEIDRMGADVAAGHYCVASYFSSLDSPESIEFVHDYKSFFGQAARPSSLAESAFNQVMVFAKALQLAGTIEIDALRQAVLSTSIEAPQGPIKMNAENHHAHLWSRIGLINPNGNLVPVSTSKTSIAPDPYLINHKFESWTNDAETTLNTPVMANRNHLG</sequence>
<keyword evidence="2" id="KW-1185">Reference proteome</keyword>
<dbReference type="Proteomes" id="UP000613255">
    <property type="component" value="Unassembled WGS sequence"/>
</dbReference>
<gene>
    <name evidence="1" type="ORF">JAO82_08690</name>
</gene>
<dbReference type="PANTHER" id="PTHR47628:SF1">
    <property type="entry name" value="ALIPHATIC AMIDASE EXPRESSION-REGULATING PROTEIN"/>
    <property type="match status" value="1"/>
</dbReference>
<name>A0A934HKP3_9RHOB</name>
<comment type="caution">
    <text evidence="1">The sequence shown here is derived from an EMBL/GenBank/DDBJ whole genome shotgun (WGS) entry which is preliminary data.</text>
</comment>
<dbReference type="InterPro" id="IPR039570">
    <property type="entry name" value="AmiC_PBP1"/>
</dbReference>
<dbReference type="Pfam" id="PF13433">
    <property type="entry name" value="Peripla_BP_5"/>
    <property type="match status" value="1"/>
</dbReference>